<proteinExistence type="predicted"/>
<sequence length="529" mass="61528">MKLEQIENTIDPIILERGEAYRDNGSILSIEEVGPLLYRAKVEGSELYGVEVRMDSRGEVIYTECNCPYDMGPVCKHVAAVLLEIREELSLARVIFKSKTAPQENLPAQLSKLSKEELIELLVHFSKEIKEVELKLTLKFSESDRKVDLTQYKKMIRSFIKKNSDRYGFVPYRNVPDAVSGAEMVMEKACEILEKGHCLRSIEVSLCVLREMGDLLQACDDSGGFVGGIIQECLNLVQTAVNQRENIPEKDRVRMFQLILKEAVHPSLEGWNDNQLSLLESAADLISSPGERGEWERQLEYLENKEKSQSHVGSYFFEIAAQLRYQVIQRNDGAEQARKFLEDHLDLTPFRKMAIEDAMTHHQFEKALQLAEQGEHKDALKGYPGLVNQWKKFRYEIYRLTQQVEQQVKLAEEFVVSGEYTYYSGLKELLSKEEWPAAYERILNKLDQNRSRNWNTESLYTRVLIEEKETRRLLDYVRNYKRSIVDYYPHLMDEYAEDVFELFRLFIVEEAKDSTNRKHISGYAKLLRI</sequence>
<dbReference type="RefSeq" id="WP_258215252.1">
    <property type="nucleotide sequence ID" value="NZ_JANQBD010000016.1"/>
</dbReference>
<keyword evidence="1" id="KW-0863">Zinc-finger</keyword>
<evidence type="ECO:0000256" key="1">
    <source>
        <dbReference type="PROSITE-ProRule" id="PRU00325"/>
    </source>
</evidence>
<dbReference type="Proteomes" id="UP001300012">
    <property type="component" value="Unassembled WGS sequence"/>
</dbReference>
<dbReference type="PROSITE" id="PS50966">
    <property type="entry name" value="ZF_SWIM"/>
    <property type="match status" value="1"/>
</dbReference>
<reference evidence="3 4" key="1">
    <citation type="submission" date="2022-08" db="EMBL/GenBank/DDBJ databases">
        <title>Paenibacillus endoradicis sp. nov., Paenibacillus radicibacter sp. nov and Paenibacillus pararadicis sp. nov., three cold-adapted plant growth-promoting bacteria isolated from root of Larix gmelinii in Great Khingan.</title>
        <authorList>
            <person name="Xue H."/>
        </authorList>
    </citation>
    <scope>NUCLEOTIDE SEQUENCE [LARGE SCALE GENOMIC DNA]</scope>
    <source>
        <strain evidence="3 4">N5-1-1-5</strain>
    </source>
</reference>
<dbReference type="InterPro" id="IPR007527">
    <property type="entry name" value="Znf_SWIM"/>
</dbReference>
<evidence type="ECO:0000313" key="4">
    <source>
        <dbReference type="Proteomes" id="UP001300012"/>
    </source>
</evidence>
<accession>A0ABT1YKG7</accession>
<evidence type="ECO:0000259" key="2">
    <source>
        <dbReference type="PROSITE" id="PS50966"/>
    </source>
</evidence>
<name>A0ABT1YKG7_9BACL</name>
<keyword evidence="4" id="KW-1185">Reference proteome</keyword>
<comment type="caution">
    <text evidence="3">The sequence shown here is derived from an EMBL/GenBank/DDBJ whole genome shotgun (WGS) entry which is preliminary data.</text>
</comment>
<gene>
    <name evidence="3" type="ORF">NV381_21050</name>
</gene>
<feature type="domain" description="SWIM-type" evidence="2">
    <location>
        <begin position="50"/>
        <end position="86"/>
    </location>
</feature>
<keyword evidence="1" id="KW-0862">Zinc</keyword>
<dbReference type="EMBL" id="JANQBD010000016">
    <property type="protein sequence ID" value="MCR8633676.1"/>
    <property type="molecule type" value="Genomic_DNA"/>
</dbReference>
<keyword evidence="1" id="KW-0479">Metal-binding</keyword>
<organism evidence="3 4">
    <name type="scientific">Paenibacillus radicis</name>
    <name type="common">ex Xue et al. 2023</name>
    <dbReference type="NCBI Taxonomy" id="2972489"/>
    <lineage>
        <taxon>Bacteria</taxon>
        <taxon>Bacillati</taxon>
        <taxon>Bacillota</taxon>
        <taxon>Bacilli</taxon>
        <taxon>Bacillales</taxon>
        <taxon>Paenibacillaceae</taxon>
        <taxon>Paenibacillus</taxon>
    </lineage>
</organism>
<protein>
    <recommendedName>
        <fullName evidence="2">SWIM-type domain-containing protein</fullName>
    </recommendedName>
</protein>
<evidence type="ECO:0000313" key="3">
    <source>
        <dbReference type="EMBL" id="MCR8633676.1"/>
    </source>
</evidence>